<comment type="subcellular location">
    <subcellularLocation>
        <location evidence="1">Cytoplasm</location>
    </subcellularLocation>
</comment>
<evidence type="ECO:0000256" key="4">
    <source>
        <dbReference type="SAM" id="MobiDB-lite"/>
    </source>
</evidence>
<feature type="region of interest" description="Disordered" evidence="4">
    <location>
        <begin position="353"/>
        <end position="381"/>
    </location>
</feature>
<dbReference type="Proteomes" id="UP000261560">
    <property type="component" value="Unplaced"/>
</dbReference>
<evidence type="ECO:0000256" key="1">
    <source>
        <dbReference type="ARBA" id="ARBA00004496"/>
    </source>
</evidence>
<dbReference type="InterPro" id="IPR038926">
    <property type="entry name" value="CEP55"/>
</dbReference>
<feature type="compositionally biased region" description="Basic and acidic residues" evidence="4">
    <location>
        <begin position="112"/>
        <end position="124"/>
    </location>
</feature>
<dbReference type="Proteomes" id="UP000646548">
    <property type="component" value="Unassembled WGS sequence"/>
</dbReference>
<dbReference type="PANTHER" id="PTHR31838:SF1">
    <property type="entry name" value="CENTROSOMAL PROTEIN OF 55 KDA"/>
    <property type="match status" value="1"/>
</dbReference>
<proteinExistence type="predicted"/>
<dbReference type="OMA" id="CELHATM"/>
<dbReference type="Ensembl" id="ENSOMET00000010702.1">
    <property type="protein sequence ID" value="ENSOMEP00000003538.1"/>
    <property type="gene ID" value="ENSOMEG00000004433.1"/>
</dbReference>
<organism evidence="7 8">
    <name type="scientific">Oryzias melastigma</name>
    <name type="common">Marine medaka</name>
    <dbReference type="NCBI Taxonomy" id="30732"/>
    <lineage>
        <taxon>Eukaryota</taxon>
        <taxon>Metazoa</taxon>
        <taxon>Chordata</taxon>
        <taxon>Craniata</taxon>
        <taxon>Vertebrata</taxon>
        <taxon>Euteleostomi</taxon>
        <taxon>Actinopterygii</taxon>
        <taxon>Neopterygii</taxon>
        <taxon>Teleostei</taxon>
        <taxon>Neoteleostei</taxon>
        <taxon>Acanthomorphata</taxon>
        <taxon>Ovalentaria</taxon>
        <taxon>Atherinomorphae</taxon>
        <taxon>Beloniformes</taxon>
        <taxon>Adrianichthyidae</taxon>
        <taxon>Oryziinae</taxon>
        <taxon>Oryzias</taxon>
    </lineage>
</organism>
<keyword evidence="8" id="KW-1185">Reference proteome</keyword>
<feature type="domain" description="TSG101 and ALIX binding" evidence="5">
    <location>
        <begin position="139"/>
        <end position="171"/>
    </location>
</feature>
<dbReference type="GO" id="GO:0030496">
    <property type="term" value="C:midbody"/>
    <property type="evidence" value="ECO:0007669"/>
    <property type="project" value="TreeGrafter"/>
</dbReference>
<evidence type="ECO:0000256" key="2">
    <source>
        <dbReference type="ARBA" id="ARBA00022490"/>
    </source>
</evidence>
<dbReference type="PANTHER" id="PTHR31838">
    <property type="entry name" value="CENTROSOMAL PROTEIN OF 55 KDA"/>
    <property type="match status" value="1"/>
</dbReference>
<dbReference type="EMBL" id="WKFB01000743">
    <property type="protein sequence ID" value="KAF6718305.1"/>
    <property type="molecule type" value="Genomic_DNA"/>
</dbReference>
<dbReference type="GO" id="GO:0005737">
    <property type="term" value="C:cytoplasm"/>
    <property type="evidence" value="ECO:0007669"/>
    <property type="project" value="UniProtKB-SubCell"/>
</dbReference>
<evidence type="ECO:0000313" key="6">
    <source>
        <dbReference type="EMBL" id="KAF6718305.1"/>
    </source>
</evidence>
<keyword evidence="2" id="KW-0963">Cytoplasm</keyword>
<evidence type="ECO:0000256" key="3">
    <source>
        <dbReference type="ARBA" id="ARBA00023054"/>
    </source>
</evidence>
<dbReference type="AlphaFoldDB" id="A0A3B3BET2"/>
<dbReference type="GO" id="GO:0045184">
    <property type="term" value="P:establishment of protein localization"/>
    <property type="evidence" value="ECO:0007669"/>
    <property type="project" value="TreeGrafter"/>
</dbReference>
<evidence type="ECO:0000313" key="7">
    <source>
        <dbReference type="Ensembl" id="ENSOMEP00000003538.1"/>
    </source>
</evidence>
<dbReference type="Gene3D" id="1.20.5.1180">
    <property type="entry name" value="Geminin coiled-coil domain"/>
    <property type="match status" value="1"/>
</dbReference>
<accession>A0A3B3BET2</accession>
<gene>
    <name evidence="6" type="ORF">FQA47_005230</name>
</gene>
<evidence type="ECO:0000313" key="8">
    <source>
        <dbReference type="Proteomes" id="UP000261560"/>
    </source>
</evidence>
<name>A0A3B3BET2_ORYME</name>
<dbReference type="GO" id="GO:0000281">
    <property type="term" value="P:mitotic cytokinesis"/>
    <property type="evidence" value="ECO:0007669"/>
    <property type="project" value="InterPro"/>
</dbReference>
<keyword evidence="3" id="KW-0175">Coiled coil</keyword>
<evidence type="ECO:0000259" key="5">
    <source>
        <dbReference type="Pfam" id="PF12180"/>
    </source>
</evidence>
<reference evidence="7" key="1">
    <citation type="submission" date="2025-05" db="UniProtKB">
        <authorList>
            <consortium name="Ensembl"/>
        </authorList>
    </citation>
    <scope>IDENTIFICATION</scope>
</reference>
<dbReference type="GO" id="GO:0051896">
    <property type="term" value="P:regulation of phosphatidylinositol 3-kinase/protein kinase B signal transduction"/>
    <property type="evidence" value="ECO:0007669"/>
    <property type="project" value="InterPro"/>
</dbReference>
<dbReference type="GeneTree" id="ENSGT00510000047961"/>
<dbReference type="PaxDb" id="30732-ENSOMEP00000003538"/>
<sequence>MAASKYRRSLKKQLNCELHATMRVLRKENVVLKKTLAELSLHHAEFNRLVEQRLLSLEAMTLENHRQVVTREENLTADVNTMRDGITLSCSKENEEIKKNLETILDRGQDLEHKASRKQDHAADEEASTTYKAGSDLEKQLKDALEKNKQWLDYDQQREAYVKAILAKMLWLEKHLNEANQARLQQHNEEHSNAGKLTQMQEHFERVLQRVTEDLKTCQDQVEMTHQNLLIAQSWCSEKERELQEIMHQLHVERASPNSCHEEKQPPTEETEDLQVLLRTERRKSANFELQANLFQRFMLNRHHEDQKMIADLMRQIKIASQDLEDEKHDCSYLRKQMVRLLKILPKARRHGTEEIKDPSLCEDVQPPSHSSTDSLPSSAHSDALNESFLECPSCQAKYAASQHQELLNHLEMCLE</sequence>
<reference evidence="6" key="2">
    <citation type="journal article" name="BMC Genomics">
        <title>Long-read sequencing and de novo genome assembly of marine medaka (Oryzias melastigma).</title>
        <authorList>
            <person name="Liang P."/>
            <person name="Saqib H.S.A."/>
            <person name="Ni X."/>
            <person name="Shen Y."/>
        </authorList>
    </citation>
    <scope>NUCLEOTIDE SEQUENCE</scope>
    <source>
        <strain evidence="6">Bigg-433</strain>
    </source>
</reference>
<protein>
    <submittedName>
        <fullName evidence="6 7">Centrosomal protein of 55 kDa</fullName>
    </submittedName>
</protein>
<dbReference type="InterPro" id="IPR022008">
    <property type="entry name" value="EABR"/>
</dbReference>
<feature type="compositionally biased region" description="Low complexity" evidence="4">
    <location>
        <begin position="367"/>
        <end position="381"/>
    </location>
</feature>
<dbReference type="STRING" id="30732.ENSOMEP00000003538"/>
<dbReference type="Pfam" id="PF12180">
    <property type="entry name" value="EABR"/>
    <property type="match status" value="1"/>
</dbReference>
<feature type="region of interest" description="Disordered" evidence="4">
    <location>
        <begin position="112"/>
        <end position="135"/>
    </location>
</feature>